<dbReference type="GO" id="GO:0000428">
    <property type="term" value="C:DNA-directed RNA polymerase complex"/>
    <property type="evidence" value="ECO:0007669"/>
    <property type="project" value="UniProtKB-KW"/>
</dbReference>
<evidence type="ECO:0000256" key="4">
    <source>
        <dbReference type="ARBA" id="ARBA00023163"/>
    </source>
</evidence>
<sequence length="69" mass="8378">MIFKVLYQPNFDEMPVRDETRTLFIEAENEREVRKKLADDYINIELVQGLSDAHLKYEQRSEDFKVEKR</sequence>
<dbReference type="GO" id="GO:0003899">
    <property type="term" value="F:DNA-directed RNA polymerase activity"/>
    <property type="evidence" value="ECO:0007669"/>
    <property type="project" value="UniProtKB-UniRule"/>
</dbReference>
<dbReference type="InterPro" id="IPR009907">
    <property type="entry name" value="RpoY"/>
</dbReference>
<gene>
    <name evidence="5" type="primary">rpoY</name>
    <name evidence="6" type="ORF">SAMN04488123_10467</name>
</gene>
<evidence type="ECO:0000256" key="3">
    <source>
        <dbReference type="ARBA" id="ARBA00022695"/>
    </source>
</evidence>
<evidence type="ECO:0000256" key="2">
    <source>
        <dbReference type="ARBA" id="ARBA00022679"/>
    </source>
</evidence>
<reference evidence="6 7" key="1">
    <citation type="submission" date="2016-10" db="EMBL/GenBank/DDBJ databases">
        <authorList>
            <person name="de Groot N.N."/>
        </authorList>
    </citation>
    <scope>NUCLEOTIDE SEQUENCE [LARGE SCALE GENOMIC DNA]</scope>
    <source>
        <strain evidence="6 7">DSM 21771</strain>
    </source>
</reference>
<keyword evidence="2 5" id="KW-0808">Transferase</keyword>
<dbReference type="EC" id="2.7.7.6" evidence="5"/>
<keyword evidence="1 5" id="KW-0240">DNA-directed RNA polymerase</keyword>
<dbReference type="HAMAP" id="MF_01553">
    <property type="entry name" value="RNApol_bact_RpoY"/>
    <property type="match status" value="1"/>
</dbReference>
<dbReference type="Gene3D" id="3.10.20.730">
    <property type="entry name" value="RNAP, epsilon subunit-like"/>
    <property type="match status" value="1"/>
</dbReference>
<comment type="similarity">
    <text evidence="5">Belongs to the RNA polymerase subunit epsilon family.</text>
</comment>
<dbReference type="RefSeq" id="WP_090397187.1">
    <property type="nucleotide sequence ID" value="NZ_FNEN01000004.1"/>
</dbReference>
<organism evidence="6 7">
    <name type="scientific">Natribacillus halophilus</name>
    <dbReference type="NCBI Taxonomy" id="549003"/>
    <lineage>
        <taxon>Bacteria</taxon>
        <taxon>Bacillati</taxon>
        <taxon>Bacillota</taxon>
        <taxon>Bacilli</taxon>
        <taxon>Bacillales</taxon>
        <taxon>Bacillaceae</taxon>
        <taxon>Natribacillus</taxon>
    </lineage>
</organism>
<dbReference type="EMBL" id="FNEN01000004">
    <property type="protein sequence ID" value="SDI65026.1"/>
    <property type="molecule type" value="Genomic_DNA"/>
</dbReference>
<dbReference type="GO" id="GO:0006351">
    <property type="term" value="P:DNA-templated transcription"/>
    <property type="evidence" value="ECO:0007669"/>
    <property type="project" value="UniProtKB-UniRule"/>
</dbReference>
<comment type="function">
    <text evidence="5">A non-essential component of RNA polymerase (RNAP).</text>
</comment>
<keyword evidence="4 5" id="KW-0804">Transcription</keyword>
<comment type="catalytic activity">
    <reaction evidence="5">
        <text>RNA(n) + a ribonucleoside 5'-triphosphate = RNA(n+1) + diphosphate</text>
        <dbReference type="Rhea" id="RHEA:21248"/>
        <dbReference type="Rhea" id="RHEA-COMP:14527"/>
        <dbReference type="Rhea" id="RHEA-COMP:17342"/>
        <dbReference type="ChEBI" id="CHEBI:33019"/>
        <dbReference type="ChEBI" id="CHEBI:61557"/>
        <dbReference type="ChEBI" id="CHEBI:140395"/>
        <dbReference type="EC" id="2.7.7.6"/>
    </reaction>
</comment>
<name>A0A1G8MAR0_9BACI</name>
<protein>
    <recommendedName>
        <fullName evidence="5">DNA-directed RNA polymerase subunit epsilon</fullName>
        <shortName evidence="5">RNAP epsilon subunit</shortName>
        <ecNumber evidence="5">2.7.7.6</ecNumber>
    </recommendedName>
    <alternativeName>
        <fullName evidence="5">RNA polymerase epsilon subunit</fullName>
    </alternativeName>
    <alternativeName>
        <fullName evidence="5">Transcriptase subunit epsilon</fullName>
    </alternativeName>
</protein>
<dbReference type="GO" id="GO:0003677">
    <property type="term" value="F:DNA binding"/>
    <property type="evidence" value="ECO:0007669"/>
    <property type="project" value="UniProtKB-UniRule"/>
</dbReference>
<evidence type="ECO:0000313" key="7">
    <source>
        <dbReference type="Proteomes" id="UP000198853"/>
    </source>
</evidence>
<comment type="subunit">
    <text evidence="5">RNAP is composed of a core of 2 alpha, a beta and a beta' subunit. The core is associated with a delta subunit, and at least one of epsilon or omega. When a sigma factor is associated with the core the holoenzyme is formed, which can initiate transcription.</text>
</comment>
<evidence type="ECO:0000313" key="6">
    <source>
        <dbReference type="EMBL" id="SDI65026.1"/>
    </source>
</evidence>
<dbReference type="OrthoDB" id="2147503at2"/>
<dbReference type="AlphaFoldDB" id="A0A1G8MAR0"/>
<proteinExistence type="inferred from homology"/>
<keyword evidence="7" id="KW-1185">Reference proteome</keyword>
<dbReference type="Pfam" id="PF07288">
    <property type="entry name" value="RpoY"/>
    <property type="match status" value="1"/>
</dbReference>
<keyword evidence="3 5" id="KW-0548">Nucleotidyltransferase</keyword>
<evidence type="ECO:0000256" key="5">
    <source>
        <dbReference type="HAMAP-Rule" id="MF_01553"/>
    </source>
</evidence>
<dbReference type="Proteomes" id="UP000198853">
    <property type="component" value="Unassembled WGS sequence"/>
</dbReference>
<accession>A0A1G8MAR0</accession>
<evidence type="ECO:0000256" key="1">
    <source>
        <dbReference type="ARBA" id="ARBA00022478"/>
    </source>
</evidence>